<evidence type="ECO:0000259" key="3">
    <source>
        <dbReference type="SMART" id="SM00382"/>
    </source>
</evidence>
<dbReference type="InterPro" id="IPR041569">
    <property type="entry name" value="AAA_lid_3"/>
</dbReference>
<gene>
    <name evidence="4" type="ORF">AOQ84DRAFT_293582</name>
</gene>
<dbReference type="EMBL" id="KV749689">
    <property type="protein sequence ID" value="OCL08229.1"/>
    <property type="molecule type" value="Genomic_DNA"/>
</dbReference>
<organism evidence="4 5">
    <name type="scientific">Glonium stellatum</name>
    <dbReference type="NCBI Taxonomy" id="574774"/>
    <lineage>
        <taxon>Eukaryota</taxon>
        <taxon>Fungi</taxon>
        <taxon>Dikarya</taxon>
        <taxon>Ascomycota</taxon>
        <taxon>Pezizomycotina</taxon>
        <taxon>Dothideomycetes</taxon>
        <taxon>Pleosporomycetidae</taxon>
        <taxon>Gloniales</taxon>
        <taxon>Gloniaceae</taxon>
        <taxon>Glonium</taxon>
    </lineage>
</organism>
<feature type="domain" description="AAA+ ATPase" evidence="3">
    <location>
        <begin position="509"/>
        <end position="644"/>
    </location>
</feature>
<dbReference type="GO" id="GO:0016887">
    <property type="term" value="F:ATP hydrolysis activity"/>
    <property type="evidence" value="ECO:0007669"/>
    <property type="project" value="InterPro"/>
</dbReference>
<dbReference type="PROSITE" id="PS00674">
    <property type="entry name" value="AAA"/>
    <property type="match status" value="1"/>
</dbReference>
<dbReference type="PANTHER" id="PTHR23077:SF27">
    <property type="entry name" value="ATPASE FAMILY GENE 2 PROTEIN HOMOLOG A"/>
    <property type="match status" value="1"/>
</dbReference>
<dbReference type="InterPro" id="IPR027417">
    <property type="entry name" value="P-loop_NTPase"/>
</dbReference>
<dbReference type="SUPFAM" id="SSF52540">
    <property type="entry name" value="P-loop containing nucleoside triphosphate hydrolases"/>
    <property type="match status" value="2"/>
</dbReference>
<dbReference type="Proteomes" id="UP000250140">
    <property type="component" value="Unassembled WGS sequence"/>
</dbReference>
<feature type="domain" description="AAA+ ATPase" evidence="3">
    <location>
        <begin position="247"/>
        <end position="373"/>
    </location>
</feature>
<reference evidence="4 5" key="1">
    <citation type="journal article" date="2016" name="Nat. Commun.">
        <title>Ectomycorrhizal ecology is imprinted in the genome of the dominant symbiotic fungus Cenococcum geophilum.</title>
        <authorList>
            <consortium name="DOE Joint Genome Institute"/>
            <person name="Peter M."/>
            <person name="Kohler A."/>
            <person name="Ohm R.A."/>
            <person name="Kuo A."/>
            <person name="Krutzmann J."/>
            <person name="Morin E."/>
            <person name="Arend M."/>
            <person name="Barry K.W."/>
            <person name="Binder M."/>
            <person name="Choi C."/>
            <person name="Clum A."/>
            <person name="Copeland A."/>
            <person name="Grisel N."/>
            <person name="Haridas S."/>
            <person name="Kipfer T."/>
            <person name="LaButti K."/>
            <person name="Lindquist E."/>
            <person name="Lipzen A."/>
            <person name="Maire R."/>
            <person name="Meier B."/>
            <person name="Mihaltcheva S."/>
            <person name="Molinier V."/>
            <person name="Murat C."/>
            <person name="Poggeler S."/>
            <person name="Quandt C.A."/>
            <person name="Sperisen C."/>
            <person name="Tritt A."/>
            <person name="Tisserant E."/>
            <person name="Crous P.W."/>
            <person name="Henrissat B."/>
            <person name="Nehls U."/>
            <person name="Egli S."/>
            <person name="Spatafora J.W."/>
            <person name="Grigoriev I.V."/>
            <person name="Martin F.M."/>
        </authorList>
    </citation>
    <scope>NUCLEOTIDE SEQUENCE [LARGE SCALE GENOMIC DNA]</scope>
    <source>
        <strain evidence="4 5">CBS 207.34</strain>
    </source>
</reference>
<dbReference type="OrthoDB" id="27435at2759"/>
<dbReference type="Pfam" id="PF00004">
    <property type="entry name" value="AAA"/>
    <property type="match status" value="2"/>
</dbReference>
<dbReference type="InterPro" id="IPR003593">
    <property type="entry name" value="AAA+_ATPase"/>
</dbReference>
<dbReference type="InterPro" id="IPR003960">
    <property type="entry name" value="ATPase_AAA_CS"/>
</dbReference>
<name>A0A8E2F0J7_9PEZI</name>
<evidence type="ECO:0000256" key="1">
    <source>
        <dbReference type="ARBA" id="ARBA00022741"/>
    </source>
</evidence>
<dbReference type="Pfam" id="PF17862">
    <property type="entry name" value="AAA_lid_3"/>
    <property type="match status" value="2"/>
</dbReference>
<dbReference type="AlphaFoldDB" id="A0A8E2F0J7"/>
<dbReference type="SMART" id="SM00382">
    <property type="entry name" value="AAA"/>
    <property type="match status" value="2"/>
</dbReference>
<keyword evidence="5" id="KW-1185">Reference proteome</keyword>
<dbReference type="GO" id="GO:0005737">
    <property type="term" value="C:cytoplasm"/>
    <property type="evidence" value="ECO:0007669"/>
    <property type="project" value="TreeGrafter"/>
</dbReference>
<keyword evidence="1" id="KW-0547">Nucleotide-binding</keyword>
<accession>A0A8E2F0J7</accession>
<sequence>MTTALHFTLRPLERRMPVSALEGGFRVQLSIRDLKALGLETGDLCRLSASSGAAGLAIAWLSQDANSSNQTKRIAKVTDLLRETYGFTLQDRISIEKADEPWKAADTVFITPADPEQALTGYKSSDELEQWASYALVDLDMIVPNCTFEVQRKGPEHRRSDAKIRLIVEYVESSSAGSGPFYFKLFTSRAKMKNPQLTKETKNTSNEIIQINTKGIGGLNQQIKDINECLRYLTDDVFQLIDHRLEGPTAILIHGPEGTGKSLLLNRLAEAPWRRTFNLDRKWLSSNSKSQSKTLSEVFNSARASQPSIILIDELDKLLSKAETLCGDLRNELIGLEGARVMVAAATRSVYDIDGSLRTSMAFGHEIEIFAPNVKQREDILRHILGEDGCSSEIEYGILAERTHGFVGRDLRSLCGLARRRAVSRLLELAKIQSITEDKKDSTPVTQHDFDAIIDRVQPTVMKDVLLELPKVKWTEIGGLEDVRQLLYTVTVRPFKFPDLANKFGGTQSRKGVLLYGPPGCAKTLIAQAVATESNLNFLAVKGSELIKMYVGESERAIRDVFRKARAAKPCIIFFDEIDSIGKSRDKSQDSGLNVVTTLLNEMDGIETLKDVLIIGATNKPDILDSALIRPGRFDARQYVGLPNLEARRQIFHIHTKRMPLSTDVDLGDLAARTEGSSGAEIKDLCAIAVDASMTEFESDPTKPPEVKMSHFEYALSTHVPQTSREEAERYERWRPGISLSAD</sequence>
<dbReference type="FunFam" id="3.40.50.300:FF:002219">
    <property type="entry name" value="Transitional endoplasmic reticulum ATPase"/>
    <property type="match status" value="1"/>
</dbReference>
<dbReference type="Gene3D" id="1.10.8.60">
    <property type="match status" value="2"/>
</dbReference>
<dbReference type="PANTHER" id="PTHR23077">
    <property type="entry name" value="AAA-FAMILY ATPASE"/>
    <property type="match status" value="1"/>
</dbReference>
<dbReference type="InterPro" id="IPR003959">
    <property type="entry name" value="ATPase_AAA_core"/>
</dbReference>
<dbReference type="InterPro" id="IPR050168">
    <property type="entry name" value="AAA_ATPase_domain"/>
</dbReference>
<dbReference type="GO" id="GO:0005524">
    <property type="term" value="F:ATP binding"/>
    <property type="evidence" value="ECO:0007669"/>
    <property type="project" value="UniProtKB-KW"/>
</dbReference>
<dbReference type="Gene3D" id="3.40.50.300">
    <property type="entry name" value="P-loop containing nucleotide triphosphate hydrolases"/>
    <property type="match status" value="2"/>
</dbReference>
<protein>
    <submittedName>
        <fullName evidence="4">AAA-domain-containing protein</fullName>
    </submittedName>
</protein>
<evidence type="ECO:0000313" key="5">
    <source>
        <dbReference type="Proteomes" id="UP000250140"/>
    </source>
</evidence>
<proteinExistence type="predicted"/>
<evidence type="ECO:0000256" key="2">
    <source>
        <dbReference type="ARBA" id="ARBA00022840"/>
    </source>
</evidence>
<evidence type="ECO:0000313" key="4">
    <source>
        <dbReference type="EMBL" id="OCL08229.1"/>
    </source>
</evidence>
<keyword evidence="2" id="KW-0067">ATP-binding</keyword>